<gene>
    <name evidence="2" type="ORF">EMK97_14595</name>
</gene>
<dbReference type="InterPro" id="IPR050923">
    <property type="entry name" value="Cell_Proc_Reg/RNA_Proc"/>
</dbReference>
<reference evidence="2 3" key="1">
    <citation type="submission" date="2018-12" db="EMBL/GenBank/DDBJ databases">
        <title>Complete genome of Litorilituus sediminis.</title>
        <authorList>
            <person name="Liu A."/>
            <person name="Rong J."/>
        </authorList>
    </citation>
    <scope>NUCLEOTIDE SEQUENCE [LARGE SCALE GENOMIC DNA]</scope>
    <source>
        <strain evidence="2 3">JCM 17549</strain>
    </source>
</reference>
<dbReference type="KEGG" id="lsd:EMK97_14595"/>
<dbReference type="InterPro" id="IPR000253">
    <property type="entry name" value="FHA_dom"/>
</dbReference>
<accession>A0A4P6PB11</accession>
<dbReference type="SUPFAM" id="SSF49879">
    <property type="entry name" value="SMAD/FHA domain"/>
    <property type="match status" value="1"/>
</dbReference>
<dbReference type="EMBL" id="CP034759">
    <property type="protein sequence ID" value="QBG36862.1"/>
    <property type="molecule type" value="Genomic_DNA"/>
</dbReference>
<proteinExistence type="predicted"/>
<organism evidence="2 3">
    <name type="scientific">Litorilituus sediminis</name>
    <dbReference type="NCBI Taxonomy" id="718192"/>
    <lineage>
        <taxon>Bacteria</taxon>
        <taxon>Pseudomonadati</taxon>
        <taxon>Pseudomonadota</taxon>
        <taxon>Gammaproteobacteria</taxon>
        <taxon>Alteromonadales</taxon>
        <taxon>Colwelliaceae</taxon>
        <taxon>Litorilituus</taxon>
    </lineage>
</organism>
<evidence type="ECO:0000259" key="1">
    <source>
        <dbReference type="PROSITE" id="PS50006"/>
    </source>
</evidence>
<dbReference type="InterPro" id="IPR008984">
    <property type="entry name" value="SMAD_FHA_dom_sf"/>
</dbReference>
<evidence type="ECO:0000313" key="2">
    <source>
        <dbReference type="EMBL" id="QBG36862.1"/>
    </source>
</evidence>
<evidence type="ECO:0000313" key="3">
    <source>
        <dbReference type="Proteomes" id="UP000290244"/>
    </source>
</evidence>
<protein>
    <submittedName>
        <fullName evidence="2">FHA domain-containing protein</fullName>
    </submittedName>
</protein>
<dbReference type="Pfam" id="PF00498">
    <property type="entry name" value="FHA"/>
    <property type="match status" value="1"/>
</dbReference>
<dbReference type="PROSITE" id="PS50006">
    <property type="entry name" value="FHA_DOMAIN"/>
    <property type="match status" value="1"/>
</dbReference>
<dbReference type="OrthoDB" id="273564at2"/>
<sequence>MAAILDLSETSTILKYLNAYHCIGRSATNADTVISAPEVSRVHAVIEWFQQQWFIRDVSHNGTWVNNEKLLKDTFRKLELGDIVTFASGETYGMKVADLAPPQNMLLALDERAQQTSQAPIILTDYNLLPNEDKPEIVLFYAQCKGQWYKEFIDDANGHAYPVNDLDTLRFSEQNWQINLNSQSEQTLQLSKPKLLASQIKYRFNLSLDEENTELHITTLDEQHSLSNNAHHYLTLNLARYRDSDARKGLAECDQGWVLPEILAQELGYDISLFNTHVCRAKKQFRQILGGACDGDELIERQGRRIRFAGSFFRIYKGNELIVNRGQGKASLTVLHG</sequence>
<dbReference type="SMART" id="SM00240">
    <property type="entry name" value="FHA"/>
    <property type="match status" value="1"/>
</dbReference>
<dbReference type="Proteomes" id="UP000290244">
    <property type="component" value="Chromosome"/>
</dbReference>
<dbReference type="AlphaFoldDB" id="A0A4P6PB11"/>
<name>A0A4P6PB11_9GAMM</name>
<feature type="domain" description="FHA" evidence="1">
    <location>
        <begin position="21"/>
        <end position="70"/>
    </location>
</feature>
<dbReference type="Gene3D" id="2.60.200.20">
    <property type="match status" value="1"/>
</dbReference>
<dbReference type="RefSeq" id="WP_130603418.1">
    <property type="nucleotide sequence ID" value="NZ_CP034759.1"/>
</dbReference>
<dbReference type="PANTHER" id="PTHR23308">
    <property type="entry name" value="NUCLEAR INHIBITOR OF PROTEIN PHOSPHATASE-1"/>
    <property type="match status" value="1"/>
</dbReference>
<dbReference type="CDD" id="cd00060">
    <property type="entry name" value="FHA"/>
    <property type="match status" value="1"/>
</dbReference>
<keyword evidence="3" id="KW-1185">Reference proteome</keyword>